<dbReference type="STRING" id="1826909.A5893_07735"/>
<proteinExistence type="predicted"/>
<protein>
    <recommendedName>
        <fullName evidence="6">Glycosyl transferase</fullName>
    </recommendedName>
</protein>
<dbReference type="Pfam" id="PF01501">
    <property type="entry name" value="Glyco_transf_8"/>
    <property type="match status" value="1"/>
</dbReference>
<dbReference type="CDD" id="cd04194">
    <property type="entry name" value="GT8_A4GalT_like"/>
    <property type="match status" value="1"/>
</dbReference>
<dbReference type="InterPro" id="IPR029044">
    <property type="entry name" value="Nucleotide-diphossugar_trans"/>
</dbReference>
<comment type="caution">
    <text evidence="4">The sequence shown here is derived from an EMBL/GenBank/DDBJ whole genome shotgun (WGS) entry which is preliminary data.</text>
</comment>
<accession>A0A179DIC7</accession>
<keyword evidence="2" id="KW-0808">Transferase</keyword>
<evidence type="ECO:0000313" key="5">
    <source>
        <dbReference type="Proteomes" id="UP000078459"/>
    </source>
</evidence>
<dbReference type="GO" id="GO:0046872">
    <property type="term" value="F:metal ion binding"/>
    <property type="evidence" value="ECO:0007669"/>
    <property type="project" value="UniProtKB-KW"/>
</dbReference>
<evidence type="ECO:0008006" key="6">
    <source>
        <dbReference type="Google" id="ProtNLM"/>
    </source>
</evidence>
<dbReference type="Gene3D" id="3.90.550.10">
    <property type="entry name" value="Spore Coat Polysaccharide Biosynthesis Protein SpsA, Chain A"/>
    <property type="match status" value="1"/>
</dbReference>
<evidence type="ECO:0000313" key="4">
    <source>
        <dbReference type="EMBL" id="OAQ40817.1"/>
    </source>
</evidence>
<dbReference type="OrthoDB" id="695971at2"/>
<dbReference type="RefSeq" id="WP_068822047.1">
    <property type="nucleotide sequence ID" value="NZ_LWHJ01000022.1"/>
</dbReference>
<keyword evidence="1" id="KW-0328">Glycosyltransferase</keyword>
<dbReference type="PANTHER" id="PTHR13778">
    <property type="entry name" value="GLYCOSYLTRANSFERASE 8 DOMAIN-CONTAINING PROTEIN"/>
    <property type="match status" value="1"/>
</dbReference>
<dbReference type="InterPro" id="IPR002495">
    <property type="entry name" value="Glyco_trans_8"/>
</dbReference>
<name>A0A179DIC7_9SPHI</name>
<dbReference type="AlphaFoldDB" id="A0A179DIC7"/>
<dbReference type="PANTHER" id="PTHR13778:SF47">
    <property type="entry name" value="LIPOPOLYSACCHARIDE 1,3-GALACTOSYLTRANSFERASE"/>
    <property type="match status" value="1"/>
</dbReference>
<dbReference type="Proteomes" id="UP000078459">
    <property type="component" value="Unassembled WGS sequence"/>
</dbReference>
<reference evidence="4 5" key="1">
    <citation type="submission" date="2016-04" db="EMBL/GenBank/DDBJ databases">
        <authorList>
            <person name="Evans L.H."/>
            <person name="Alamgir A."/>
            <person name="Owens N."/>
            <person name="Weber N.D."/>
            <person name="Virtaneva K."/>
            <person name="Barbian K."/>
            <person name="Babar A."/>
            <person name="Rosenke K."/>
        </authorList>
    </citation>
    <scope>NUCLEOTIDE SEQUENCE [LARGE SCALE GENOMIC DNA]</scope>
    <source>
        <strain evidence="4 5">CCM 8644</strain>
    </source>
</reference>
<dbReference type="InterPro" id="IPR050748">
    <property type="entry name" value="Glycosyltrans_8_dom-fam"/>
</dbReference>
<evidence type="ECO:0000256" key="2">
    <source>
        <dbReference type="ARBA" id="ARBA00022679"/>
    </source>
</evidence>
<keyword evidence="3" id="KW-0479">Metal-binding</keyword>
<sequence length="298" mass="34733">MTTQKDKIHIALASNNGYVVLLAALIKSIDENHKSDEEIVFYILNDKISSKNQNKVNASVSNSPKIILKWIDAENVFPENVKFPKDNSAFPKTAYLRLFAPYILDIEIKKLLYFDVDMIVKDDVSELWNIDLKGYTMAAVLDVGKTVGCAWGGIPNYKELGLPADAKYFNSGLMIIDCEKWRLENIPQKVFKAMDDHIEHVNYADQYGLNVVFAQNWLEIDPMWNWFANNYHPKPKCIHFLDIKPFFKSYQSDEQFRKEFFKYLDKTPWKGMPLKSDFYRLLHKAMIKFKKKLKVVLP</sequence>
<evidence type="ECO:0000256" key="1">
    <source>
        <dbReference type="ARBA" id="ARBA00022676"/>
    </source>
</evidence>
<dbReference type="SUPFAM" id="SSF53448">
    <property type="entry name" value="Nucleotide-diphospho-sugar transferases"/>
    <property type="match status" value="1"/>
</dbReference>
<dbReference type="EMBL" id="LWHJ01000022">
    <property type="protein sequence ID" value="OAQ40817.1"/>
    <property type="molecule type" value="Genomic_DNA"/>
</dbReference>
<reference evidence="4 5" key="2">
    <citation type="submission" date="2016-06" db="EMBL/GenBank/DDBJ databases">
        <title>Pedobacter psychrophilus sp. nov., isolated from Antarctic fragmentary rock.</title>
        <authorList>
            <person name="Svec P."/>
        </authorList>
    </citation>
    <scope>NUCLEOTIDE SEQUENCE [LARGE SCALE GENOMIC DNA]</scope>
    <source>
        <strain evidence="4 5">CCM 8644</strain>
    </source>
</reference>
<organism evidence="4 5">
    <name type="scientific">Pedobacter psychrophilus</name>
    <dbReference type="NCBI Taxonomy" id="1826909"/>
    <lineage>
        <taxon>Bacteria</taxon>
        <taxon>Pseudomonadati</taxon>
        <taxon>Bacteroidota</taxon>
        <taxon>Sphingobacteriia</taxon>
        <taxon>Sphingobacteriales</taxon>
        <taxon>Sphingobacteriaceae</taxon>
        <taxon>Pedobacter</taxon>
    </lineage>
</organism>
<dbReference type="GO" id="GO:0016757">
    <property type="term" value="F:glycosyltransferase activity"/>
    <property type="evidence" value="ECO:0007669"/>
    <property type="project" value="UniProtKB-KW"/>
</dbReference>
<gene>
    <name evidence="4" type="ORF">A5893_07735</name>
</gene>
<keyword evidence="5" id="KW-1185">Reference proteome</keyword>
<evidence type="ECO:0000256" key="3">
    <source>
        <dbReference type="ARBA" id="ARBA00022723"/>
    </source>
</evidence>